<keyword evidence="10" id="KW-1185">Reference proteome</keyword>
<dbReference type="Proteomes" id="UP000464314">
    <property type="component" value="Chromosome"/>
</dbReference>
<feature type="transmembrane region" description="Helical" evidence="7">
    <location>
        <begin position="356"/>
        <end position="375"/>
    </location>
</feature>
<protein>
    <submittedName>
        <fullName evidence="9">MFS transporter</fullName>
    </submittedName>
</protein>
<dbReference type="InterPro" id="IPR036259">
    <property type="entry name" value="MFS_trans_sf"/>
</dbReference>
<feature type="transmembrane region" description="Helical" evidence="7">
    <location>
        <begin position="34"/>
        <end position="54"/>
    </location>
</feature>
<dbReference type="AlphaFoldDB" id="A0A6P1TUY7"/>
<dbReference type="Pfam" id="PF07690">
    <property type="entry name" value="MFS_1"/>
    <property type="match status" value="1"/>
</dbReference>
<sequence length="390" mass="42453">MATILLIIIYIAFISLGLPDSLLGSAWPVMHTELSVPVSFAGIITMIISGGTIISSFFSEKIIRRLGTGKVTAISVFMTGFALLGFYAMPHFIWLCVFAIPLGLGAGSVDSALNNFVALHYKANHMNWLHCFWGIGATAGPFIMSMFLTKTGGWNKGYLTVSVIQIILVVLLFLSLPIWKSFETKTELTQEEKQNATIPMLFGMKGAKAALLSFFCYCAVETTTGLWGGTFLVQHLGLSANTAAKWVSLYYLGITAGRFLSGFLAMKMNNISLIRLGQAICTLGGISLLLPFSKYFSLAGFILIGLGCAPIYPGMLHETPRRFGKEISQAIMGIQMAFAYVGSTFMPPAFGFLSEVTGIIILPFFLLIFIVLMIISSEMINRIAAEQKLS</sequence>
<evidence type="ECO:0000256" key="5">
    <source>
        <dbReference type="ARBA" id="ARBA00022989"/>
    </source>
</evidence>
<feature type="transmembrane region" description="Helical" evidence="7">
    <location>
        <begin position="273"/>
        <end position="290"/>
    </location>
</feature>
<reference evidence="9 10" key="1">
    <citation type="submission" date="2020-01" db="EMBL/GenBank/DDBJ databases">
        <title>Genome analysis of Anaerocolumna sp. CBA3638.</title>
        <authorList>
            <person name="Kim J."/>
            <person name="Roh S.W."/>
        </authorList>
    </citation>
    <scope>NUCLEOTIDE SEQUENCE [LARGE SCALE GENOMIC DNA]</scope>
    <source>
        <strain evidence="9 10">CBA3638</strain>
    </source>
</reference>
<accession>A0A6P1TUY7</accession>
<keyword evidence="5 7" id="KW-1133">Transmembrane helix</keyword>
<feature type="transmembrane region" description="Helical" evidence="7">
    <location>
        <begin position="296"/>
        <end position="315"/>
    </location>
</feature>
<feature type="transmembrane region" description="Helical" evidence="7">
    <location>
        <begin position="128"/>
        <end position="147"/>
    </location>
</feature>
<proteinExistence type="inferred from homology"/>
<evidence type="ECO:0000256" key="2">
    <source>
        <dbReference type="ARBA" id="ARBA00008335"/>
    </source>
</evidence>
<evidence type="ECO:0000256" key="7">
    <source>
        <dbReference type="SAM" id="Phobius"/>
    </source>
</evidence>
<dbReference type="SUPFAM" id="SSF103473">
    <property type="entry name" value="MFS general substrate transporter"/>
    <property type="match status" value="1"/>
</dbReference>
<feature type="transmembrane region" description="Helical" evidence="7">
    <location>
        <begin position="327"/>
        <end position="350"/>
    </location>
</feature>
<dbReference type="InterPro" id="IPR011701">
    <property type="entry name" value="MFS"/>
</dbReference>
<evidence type="ECO:0000256" key="6">
    <source>
        <dbReference type="ARBA" id="ARBA00023136"/>
    </source>
</evidence>
<evidence type="ECO:0000259" key="8">
    <source>
        <dbReference type="PROSITE" id="PS50850"/>
    </source>
</evidence>
<feature type="transmembrane region" description="Helical" evidence="7">
    <location>
        <begin position="159"/>
        <end position="179"/>
    </location>
</feature>
<comment type="subcellular location">
    <subcellularLocation>
        <location evidence="1">Cell membrane</location>
        <topology evidence="1">Multi-pass membrane protein</topology>
    </subcellularLocation>
</comment>
<comment type="similarity">
    <text evidence="2">Belongs to the major facilitator superfamily.</text>
</comment>
<dbReference type="Gene3D" id="1.20.1250.20">
    <property type="entry name" value="MFS general substrate transporter like domains"/>
    <property type="match status" value="2"/>
</dbReference>
<feature type="domain" description="Major facilitator superfamily (MFS) profile" evidence="8">
    <location>
        <begin position="5"/>
        <end position="388"/>
    </location>
</feature>
<evidence type="ECO:0000313" key="10">
    <source>
        <dbReference type="Proteomes" id="UP000464314"/>
    </source>
</evidence>
<evidence type="ECO:0000256" key="4">
    <source>
        <dbReference type="ARBA" id="ARBA00022692"/>
    </source>
</evidence>
<feature type="transmembrane region" description="Helical" evidence="7">
    <location>
        <begin position="92"/>
        <end position="116"/>
    </location>
</feature>
<feature type="transmembrane region" description="Helical" evidence="7">
    <location>
        <begin position="209"/>
        <end position="228"/>
    </location>
</feature>
<dbReference type="GO" id="GO:0022857">
    <property type="term" value="F:transmembrane transporter activity"/>
    <property type="evidence" value="ECO:0007669"/>
    <property type="project" value="InterPro"/>
</dbReference>
<organism evidence="9 10">
    <name type="scientific">Anaerocolumna sedimenticola</name>
    <dbReference type="NCBI Taxonomy" id="2696063"/>
    <lineage>
        <taxon>Bacteria</taxon>
        <taxon>Bacillati</taxon>
        <taxon>Bacillota</taxon>
        <taxon>Clostridia</taxon>
        <taxon>Lachnospirales</taxon>
        <taxon>Lachnospiraceae</taxon>
        <taxon>Anaerocolumna</taxon>
    </lineage>
</organism>
<dbReference type="EMBL" id="CP048000">
    <property type="protein sequence ID" value="QHQ63516.1"/>
    <property type="molecule type" value="Genomic_DNA"/>
</dbReference>
<name>A0A6P1TUY7_9FIRM</name>
<dbReference type="RefSeq" id="WP_161840328.1">
    <property type="nucleotide sequence ID" value="NZ_CP048000.1"/>
</dbReference>
<dbReference type="PANTHER" id="PTHR23514">
    <property type="entry name" value="BYPASS OF STOP CODON PROTEIN 6"/>
    <property type="match status" value="1"/>
</dbReference>
<dbReference type="InterPro" id="IPR020846">
    <property type="entry name" value="MFS_dom"/>
</dbReference>
<keyword evidence="6 7" id="KW-0472">Membrane</keyword>
<dbReference type="InterPro" id="IPR051788">
    <property type="entry name" value="MFS_Transporter"/>
</dbReference>
<keyword evidence="4 7" id="KW-0812">Transmembrane</keyword>
<evidence type="ECO:0000256" key="1">
    <source>
        <dbReference type="ARBA" id="ARBA00004651"/>
    </source>
</evidence>
<feature type="transmembrane region" description="Helical" evidence="7">
    <location>
        <begin position="66"/>
        <end position="86"/>
    </location>
</feature>
<evidence type="ECO:0000313" key="9">
    <source>
        <dbReference type="EMBL" id="QHQ63516.1"/>
    </source>
</evidence>
<dbReference type="PROSITE" id="PS50850">
    <property type="entry name" value="MFS"/>
    <property type="match status" value="1"/>
</dbReference>
<keyword evidence="3" id="KW-0813">Transport</keyword>
<feature type="transmembrane region" description="Helical" evidence="7">
    <location>
        <begin position="248"/>
        <end position="266"/>
    </location>
</feature>
<dbReference type="GO" id="GO:0005886">
    <property type="term" value="C:plasma membrane"/>
    <property type="evidence" value="ECO:0007669"/>
    <property type="project" value="UniProtKB-SubCell"/>
</dbReference>
<dbReference type="PANTHER" id="PTHR23514:SF3">
    <property type="entry name" value="BYPASS OF STOP CODON PROTEIN 6"/>
    <property type="match status" value="1"/>
</dbReference>
<gene>
    <name evidence="9" type="ORF">Ana3638_24320</name>
</gene>
<evidence type="ECO:0000256" key="3">
    <source>
        <dbReference type="ARBA" id="ARBA00022448"/>
    </source>
</evidence>
<dbReference type="KEGG" id="anr:Ana3638_24320"/>